<evidence type="ECO:0000313" key="3">
    <source>
        <dbReference type="EMBL" id="KAA1101592.1"/>
    </source>
</evidence>
<evidence type="ECO:0000313" key="5">
    <source>
        <dbReference type="Proteomes" id="UP000324748"/>
    </source>
</evidence>
<gene>
    <name evidence="3" type="ORF">PGT21_025423</name>
    <name evidence="4" type="ORF">PGTUg99_028608</name>
</gene>
<organism evidence="3 5">
    <name type="scientific">Puccinia graminis f. sp. tritici</name>
    <dbReference type="NCBI Taxonomy" id="56615"/>
    <lineage>
        <taxon>Eukaryota</taxon>
        <taxon>Fungi</taxon>
        <taxon>Dikarya</taxon>
        <taxon>Basidiomycota</taxon>
        <taxon>Pucciniomycotina</taxon>
        <taxon>Pucciniomycetes</taxon>
        <taxon>Pucciniales</taxon>
        <taxon>Pucciniaceae</taxon>
        <taxon>Puccinia</taxon>
    </lineage>
</organism>
<evidence type="ECO:0000313" key="4">
    <source>
        <dbReference type="EMBL" id="KAA1136375.1"/>
    </source>
</evidence>
<dbReference type="EMBL" id="VDEP01000035">
    <property type="protein sequence ID" value="KAA1136375.1"/>
    <property type="molecule type" value="Genomic_DNA"/>
</dbReference>
<dbReference type="EMBL" id="VSWC01000053">
    <property type="protein sequence ID" value="KAA1101592.1"/>
    <property type="molecule type" value="Genomic_DNA"/>
</dbReference>
<dbReference type="Proteomes" id="UP000325313">
    <property type="component" value="Unassembled WGS sequence"/>
</dbReference>
<evidence type="ECO:0000256" key="2">
    <source>
        <dbReference type="SAM" id="Phobius"/>
    </source>
</evidence>
<reference evidence="5 6" key="1">
    <citation type="submission" date="2019-05" db="EMBL/GenBank/DDBJ databases">
        <title>Emergence of the Ug99 lineage of the wheat stem rust pathogen through somatic hybridization.</title>
        <authorList>
            <person name="Li F."/>
            <person name="Upadhyaya N.M."/>
            <person name="Sperschneider J."/>
            <person name="Matny O."/>
            <person name="Nguyen-Phuc H."/>
            <person name="Mago R."/>
            <person name="Raley C."/>
            <person name="Miller M.E."/>
            <person name="Silverstein K.A.T."/>
            <person name="Henningsen E."/>
            <person name="Hirsch C.D."/>
            <person name="Visser B."/>
            <person name="Pretorius Z.A."/>
            <person name="Steffenson B.J."/>
            <person name="Schwessinger B."/>
            <person name="Dodds P.N."/>
            <person name="Figueroa M."/>
        </authorList>
    </citation>
    <scope>NUCLEOTIDE SEQUENCE [LARGE SCALE GENOMIC DNA]</scope>
    <source>
        <strain evidence="3">21-0</strain>
        <strain evidence="4 6">Ug99</strain>
    </source>
</reference>
<sequence length="113" mass="12416">MTDHLHTSRTSPHSKLSPIQTGVERWAGQSPEALGSLIIILIIIIIILSRKLHPSQKTHHPNQAIRPIVISQDATEAASPDTTSKNERKRRILSLSLTTDRLSVFVLAGSNQA</sequence>
<keyword evidence="2" id="KW-0812">Transmembrane</keyword>
<accession>A0A5B0PLB3</accession>
<name>A0A5B0PLB3_PUCGR</name>
<keyword evidence="2" id="KW-1133">Transmembrane helix</keyword>
<evidence type="ECO:0000313" key="6">
    <source>
        <dbReference type="Proteomes" id="UP000325313"/>
    </source>
</evidence>
<dbReference type="Proteomes" id="UP000324748">
    <property type="component" value="Unassembled WGS sequence"/>
</dbReference>
<keyword evidence="5" id="KW-1185">Reference proteome</keyword>
<feature type="transmembrane region" description="Helical" evidence="2">
    <location>
        <begin position="33"/>
        <end position="49"/>
    </location>
</feature>
<keyword evidence="2" id="KW-0472">Membrane</keyword>
<proteinExistence type="predicted"/>
<dbReference type="AlphaFoldDB" id="A0A5B0PLB3"/>
<evidence type="ECO:0000256" key="1">
    <source>
        <dbReference type="SAM" id="MobiDB-lite"/>
    </source>
</evidence>
<comment type="caution">
    <text evidence="3">The sequence shown here is derived from an EMBL/GenBank/DDBJ whole genome shotgun (WGS) entry which is preliminary data.</text>
</comment>
<protein>
    <submittedName>
        <fullName evidence="3">Uncharacterized protein</fullName>
    </submittedName>
</protein>
<feature type="region of interest" description="Disordered" evidence="1">
    <location>
        <begin position="56"/>
        <end position="88"/>
    </location>
</feature>